<gene>
    <name evidence="3" type="ORF">FHS40_005516</name>
</gene>
<feature type="region of interest" description="Disordered" evidence="1">
    <location>
        <begin position="146"/>
        <end position="165"/>
    </location>
</feature>
<protein>
    <submittedName>
        <fullName evidence="3">Uncharacterized protein</fullName>
    </submittedName>
</protein>
<keyword evidence="2" id="KW-1133">Transmembrane helix</keyword>
<reference evidence="3 4" key="1">
    <citation type="submission" date="2020-08" db="EMBL/GenBank/DDBJ databases">
        <title>Genomic Encyclopedia of Type Strains, Phase III (KMG-III): the genomes of soil and plant-associated and newly described type strains.</title>
        <authorList>
            <person name="Whitman W."/>
        </authorList>
    </citation>
    <scope>NUCLEOTIDE SEQUENCE [LARGE SCALE GENOMIC DNA]</scope>
    <source>
        <strain evidence="3 4">CECT 3146</strain>
    </source>
</reference>
<sequence length="224" mass="23495">MTTPPSQAPVPPPPPYAPQPQPQPQPSPPGRSRRRGIVAVVVVALLGAGLGAWWWSKDGGGDDPLAGRPWATDLKAGVSYRLPEGWKRDEGDLVSAFTSSIRTEAEGESDESSRFGMVLTGRGGAVAESDLKAQTERAARSNAEFFNPDGSAEQTESEPTTVGGHPAHTVVLVMKGGEDGETRLRLTVISADAARSVFLMGVAKPGEGDEQETADAVLESAKVL</sequence>
<organism evidence="3 4">
    <name type="scientific">Streptomyces spectabilis</name>
    <dbReference type="NCBI Taxonomy" id="68270"/>
    <lineage>
        <taxon>Bacteria</taxon>
        <taxon>Bacillati</taxon>
        <taxon>Actinomycetota</taxon>
        <taxon>Actinomycetes</taxon>
        <taxon>Kitasatosporales</taxon>
        <taxon>Streptomycetaceae</taxon>
        <taxon>Streptomyces</taxon>
    </lineage>
</organism>
<feature type="transmembrane region" description="Helical" evidence="2">
    <location>
        <begin position="36"/>
        <end position="55"/>
    </location>
</feature>
<feature type="region of interest" description="Disordered" evidence="1">
    <location>
        <begin position="1"/>
        <end position="33"/>
    </location>
</feature>
<dbReference type="RefSeq" id="WP_150511376.1">
    <property type="nucleotide sequence ID" value="NZ_BMSQ01000011.1"/>
</dbReference>
<evidence type="ECO:0000256" key="2">
    <source>
        <dbReference type="SAM" id="Phobius"/>
    </source>
</evidence>
<proteinExistence type="predicted"/>
<dbReference type="AlphaFoldDB" id="A0A7W8AXM1"/>
<comment type="caution">
    <text evidence="3">The sequence shown here is derived from an EMBL/GenBank/DDBJ whole genome shotgun (WGS) entry which is preliminary data.</text>
</comment>
<feature type="compositionally biased region" description="Pro residues" evidence="1">
    <location>
        <begin position="1"/>
        <end position="29"/>
    </location>
</feature>
<evidence type="ECO:0000313" key="3">
    <source>
        <dbReference type="EMBL" id="MBB5106412.1"/>
    </source>
</evidence>
<keyword evidence="4" id="KW-1185">Reference proteome</keyword>
<dbReference type="Proteomes" id="UP000549009">
    <property type="component" value="Unassembled WGS sequence"/>
</dbReference>
<keyword evidence="2" id="KW-0472">Membrane</keyword>
<evidence type="ECO:0000256" key="1">
    <source>
        <dbReference type="SAM" id="MobiDB-lite"/>
    </source>
</evidence>
<dbReference type="OrthoDB" id="4334205at2"/>
<accession>A0A7W8AXM1</accession>
<name>A0A7W8AXM1_STRST</name>
<keyword evidence="2" id="KW-0812">Transmembrane</keyword>
<dbReference type="EMBL" id="JACHJD010000009">
    <property type="protein sequence ID" value="MBB5106412.1"/>
    <property type="molecule type" value="Genomic_DNA"/>
</dbReference>
<evidence type="ECO:0000313" key="4">
    <source>
        <dbReference type="Proteomes" id="UP000549009"/>
    </source>
</evidence>